<organism evidence="2 3">
    <name type="scientific">Ochrobactrum chromiisoli</name>
    <dbReference type="NCBI Taxonomy" id="2993941"/>
    <lineage>
        <taxon>Bacteria</taxon>
        <taxon>Pseudomonadati</taxon>
        <taxon>Pseudomonadota</taxon>
        <taxon>Alphaproteobacteria</taxon>
        <taxon>Hyphomicrobiales</taxon>
        <taxon>Brucellaceae</taxon>
        <taxon>Brucella/Ochrobactrum group</taxon>
        <taxon>Ochrobactrum</taxon>
    </lineage>
</organism>
<comment type="caution">
    <text evidence="2">The sequence shown here is derived from an EMBL/GenBank/DDBJ whole genome shotgun (WGS) entry which is preliminary data.</text>
</comment>
<protein>
    <submittedName>
        <fullName evidence="2">Amidohydrolase family protein</fullName>
    </submittedName>
</protein>
<reference evidence="2 3" key="1">
    <citation type="submission" date="2022-11" db="EMBL/GenBank/DDBJ databases">
        <title>Brucella sp. YY2X, whole genome shotgun sequencing project.</title>
        <authorList>
            <person name="Yang Y."/>
        </authorList>
    </citation>
    <scope>NUCLEOTIDE SEQUENCE [LARGE SCALE GENOMIC DNA]</scope>
    <source>
        <strain evidence="2 3">YY2X</strain>
    </source>
</reference>
<name>A0ABT3QSI3_9HYPH</name>
<dbReference type="SUPFAM" id="SSF51338">
    <property type="entry name" value="Composite domain of metallo-dependent hydrolases"/>
    <property type="match status" value="1"/>
</dbReference>
<evidence type="ECO:0000313" key="3">
    <source>
        <dbReference type="Proteomes" id="UP001301216"/>
    </source>
</evidence>
<dbReference type="InterPro" id="IPR011059">
    <property type="entry name" value="Metal-dep_hydrolase_composite"/>
</dbReference>
<dbReference type="PANTHER" id="PTHR43135">
    <property type="entry name" value="ALPHA-D-RIBOSE 1-METHYLPHOSPHONATE 5-TRIPHOSPHATE DIPHOSPHATASE"/>
    <property type="match status" value="1"/>
</dbReference>
<gene>
    <name evidence="2" type="ORF">OPR82_17830</name>
</gene>
<dbReference type="InterPro" id="IPR006680">
    <property type="entry name" value="Amidohydro-rel"/>
</dbReference>
<evidence type="ECO:0000313" key="2">
    <source>
        <dbReference type="EMBL" id="MCX2698592.1"/>
    </source>
</evidence>
<evidence type="ECO:0000259" key="1">
    <source>
        <dbReference type="Pfam" id="PF01979"/>
    </source>
</evidence>
<dbReference type="Proteomes" id="UP001301216">
    <property type="component" value="Unassembled WGS sequence"/>
</dbReference>
<keyword evidence="3" id="KW-1185">Reference proteome</keyword>
<sequence length="407" mass="44017">MSYIILENANVLDVVNGDVSADSYIVIENDEIVEIDNSKPSRGKGRVIDLKGQTVIPGLIDCHVHVTAFAPTFLELSQSSPTYTALQAATIMKGMLLRGFTTVRDVGGADFGLHKAIEDGLIVGPRLFFGGKALSQSGGHGDMRVPGRDAFDNGYSQPGLGMIANGIDEVRKAARDEIRRGAHHIKFMGGGGASSPTDRLDSDQFSEEEISAIVEEALMANIYTAVHAYTSRQIERSVRLGVRSIEHCNFIDQPTAKLMKEKAAFMVPTLVAYHTASKYGLEAGMSKTTVDKINVLLGAGLNSIELARSQGIPMAYGSDLVGNFMHKYQLNEFQIRAEVIPPLELLQSATLIGAQLLNCSSTLGQVKPGYKADVLVYEKNPLDEIGLLQNPENIKTIIKGGEIIRNV</sequence>
<dbReference type="RefSeq" id="WP_113533308.1">
    <property type="nucleotide sequence ID" value="NZ_JAPHAV010000012.1"/>
</dbReference>
<accession>A0ABT3QSI3</accession>
<dbReference type="PANTHER" id="PTHR43135:SF3">
    <property type="entry name" value="ALPHA-D-RIBOSE 1-METHYLPHOSPHONATE 5-TRIPHOSPHATE DIPHOSPHATASE"/>
    <property type="match status" value="1"/>
</dbReference>
<dbReference type="SUPFAM" id="SSF51556">
    <property type="entry name" value="Metallo-dependent hydrolases"/>
    <property type="match status" value="1"/>
</dbReference>
<dbReference type="CDD" id="cd01299">
    <property type="entry name" value="Met_dep_hydrolase_A"/>
    <property type="match status" value="1"/>
</dbReference>
<dbReference type="Pfam" id="PF01979">
    <property type="entry name" value="Amidohydro_1"/>
    <property type="match status" value="1"/>
</dbReference>
<dbReference type="Gene3D" id="2.30.40.10">
    <property type="entry name" value="Urease, subunit C, domain 1"/>
    <property type="match status" value="1"/>
</dbReference>
<dbReference type="EMBL" id="JAPHAV010000012">
    <property type="protein sequence ID" value="MCX2698592.1"/>
    <property type="molecule type" value="Genomic_DNA"/>
</dbReference>
<dbReference type="Gene3D" id="3.20.20.140">
    <property type="entry name" value="Metal-dependent hydrolases"/>
    <property type="match status" value="1"/>
</dbReference>
<dbReference type="InterPro" id="IPR051781">
    <property type="entry name" value="Metallo-dep_Hydrolase"/>
</dbReference>
<feature type="domain" description="Amidohydrolase-related" evidence="1">
    <location>
        <begin position="54"/>
        <end position="403"/>
    </location>
</feature>
<dbReference type="InterPro" id="IPR057744">
    <property type="entry name" value="OTAase-like"/>
</dbReference>
<dbReference type="InterPro" id="IPR032466">
    <property type="entry name" value="Metal_Hydrolase"/>
</dbReference>
<proteinExistence type="predicted"/>